<evidence type="ECO:0000313" key="2">
    <source>
        <dbReference type="Proteomes" id="UP001056539"/>
    </source>
</evidence>
<accession>A0AAX3BBL5</accession>
<proteinExistence type="predicted"/>
<dbReference type="RefSeq" id="WP_271434708.1">
    <property type="nucleotide sequence ID" value="NZ_CP073355.1"/>
</dbReference>
<reference evidence="1" key="1">
    <citation type="submission" date="2021-04" db="EMBL/GenBank/DDBJ databases">
        <authorList>
            <person name="Postec A."/>
        </authorList>
    </citation>
    <scope>NUCLEOTIDE SEQUENCE</scope>
    <source>
        <strain evidence="1">F1F22</strain>
    </source>
</reference>
<dbReference type="Proteomes" id="UP001056539">
    <property type="component" value="Chromosome"/>
</dbReference>
<dbReference type="KEGG" id="taqu:KDW03_08770"/>
<gene>
    <name evidence="1" type="ORF">KDW03_08770</name>
</gene>
<protein>
    <submittedName>
        <fullName evidence="1">Uncharacterized protein</fullName>
    </submittedName>
</protein>
<dbReference type="AlphaFoldDB" id="A0AAX3BBL5"/>
<evidence type="ECO:0000313" key="1">
    <source>
        <dbReference type="EMBL" id="URA09574.1"/>
    </source>
</evidence>
<organism evidence="1 2">
    <name type="scientific">Thermospira aquatica</name>
    <dbReference type="NCBI Taxonomy" id="2828656"/>
    <lineage>
        <taxon>Bacteria</taxon>
        <taxon>Pseudomonadati</taxon>
        <taxon>Spirochaetota</taxon>
        <taxon>Spirochaetia</taxon>
        <taxon>Brevinematales</taxon>
        <taxon>Thermospiraceae</taxon>
        <taxon>Thermospira</taxon>
    </lineage>
</organism>
<reference evidence="1" key="2">
    <citation type="submission" date="2022-06" db="EMBL/GenBank/DDBJ databases">
        <title>Thermospira aquatica gen. nov., sp. nov.</title>
        <authorList>
            <person name="Ben Ali Gam Z."/>
            <person name="Labat M."/>
        </authorList>
    </citation>
    <scope>NUCLEOTIDE SEQUENCE</scope>
    <source>
        <strain evidence="1">F1F22</strain>
    </source>
</reference>
<name>A0AAX3BBL5_9SPIR</name>
<keyword evidence="2" id="KW-1185">Reference proteome</keyword>
<dbReference type="EMBL" id="CP073355">
    <property type="protein sequence ID" value="URA09574.1"/>
    <property type="molecule type" value="Genomic_DNA"/>
</dbReference>
<sequence>MNIFPPFIEYLSAFQGNLVENGTKLLSLDFSLLSLMGYLSYKGMITREIYWTVGTSAGWGWASGQQTIYLSGEIAAPFAGQTLVWNVDGGLGYQITPQIGIGIVAGYRLANVSEMKATKDVSIMGITILKEGEVIEENGNAVPFNFSGFKVGLDVNFTF</sequence>